<feature type="domain" description="Enoyl reductase (ER)" evidence="2">
    <location>
        <begin position="14"/>
        <end position="357"/>
    </location>
</feature>
<evidence type="ECO:0000256" key="1">
    <source>
        <dbReference type="ARBA" id="ARBA00005179"/>
    </source>
</evidence>
<dbReference type="Pfam" id="PF13602">
    <property type="entry name" value="ADH_zinc_N_2"/>
    <property type="match status" value="1"/>
</dbReference>
<dbReference type="InterPro" id="IPR036291">
    <property type="entry name" value="NAD(P)-bd_dom_sf"/>
</dbReference>
<dbReference type="EMBL" id="AZHA01000011">
    <property type="protein sequence ID" value="OAA43953.1"/>
    <property type="molecule type" value="Genomic_DNA"/>
</dbReference>
<comment type="caution">
    <text evidence="3">The sequence shown here is derived from an EMBL/GenBank/DDBJ whole genome shotgun (WGS) entry which is preliminary data.</text>
</comment>
<dbReference type="PANTHER" id="PTHR11695:SF294">
    <property type="entry name" value="RETICULON-4-INTERACTING PROTEIN 1, MITOCHONDRIAL"/>
    <property type="match status" value="1"/>
</dbReference>
<dbReference type="InterPro" id="IPR011032">
    <property type="entry name" value="GroES-like_sf"/>
</dbReference>
<dbReference type="AlphaFoldDB" id="A0A162JLY2"/>
<dbReference type="CDD" id="cd05289">
    <property type="entry name" value="MDR_like_2"/>
    <property type="match status" value="1"/>
</dbReference>
<dbReference type="InterPro" id="IPR050700">
    <property type="entry name" value="YIM1/Zinc_Alcohol_DH_Fams"/>
</dbReference>
<dbReference type="GO" id="GO:0016491">
    <property type="term" value="F:oxidoreductase activity"/>
    <property type="evidence" value="ECO:0007669"/>
    <property type="project" value="InterPro"/>
</dbReference>
<dbReference type="SUPFAM" id="SSF50129">
    <property type="entry name" value="GroES-like"/>
    <property type="match status" value="1"/>
</dbReference>
<comment type="pathway">
    <text evidence="1">Secondary metabolite biosynthesis.</text>
</comment>
<accession>A0A162JLY2</accession>
<evidence type="ECO:0000313" key="3">
    <source>
        <dbReference type="EMBL" id="OAA43953.1"/>
    </source>
</evidence>
<organism evidence="3 4">
    <name type="scientific">Beauveria brongniartii RCEF 3172</name>
    <dbReference type="NCBI Taxonomy" id="1081107"/>
    <lineage>
        <taxon>Eukaryota</taxon>
        <taxon>Fungi</taxon>
        <taxon>Dikarya</taxon>
        <taxon>Ascomycota</taxon>
        <taxon>Pezizomycotina</taxon>
        <taxon>Sordariomycetes</taxon>
        <taxon>Hypocreomycetidae</taxon>
        <taxon>Hypocreales</taxon>
        <taxon>Cordycipitaceae</taxon>
        <taxon>Beauveria</taxon>
        <taxon>Beauveria brongniartii</taxon>
    </lineage>
</organism>
<sequence>MTSTMLSITAPKYTKPDGYERTEVAKPAVAQPTDVLIRVHAASINPIDVKKADGLMKMAVHDTFPYKLGYDAAGVVEEVGSGVTSFKAGDEVFVRLPEASRGSWAEFVMCPEDFIARKPKNLSFSEAASLPLAAMTALQALREYKGSLEGKTVFIPAGLSGTGAYGLQIAKNIFKAGKVITTVSTSKVPKLPELLGAHVVDQDAVIDYTKEDPIKTIPAASVDFIFDTTGQATEFMPLLVKGSGLVVSVSTGPSGASLQNSSFMDTPDKPRLPIAVRMFLDATDQLRKLKARYYGVEYKYIFVEGGGKDLALLGDAAEQGKLRPVVGLRVDLRDIDSVREACWQTYKGKGGLGKTVFEVKQGSQ</sequence>
<dbReference type="OrthoDB" id="9992527at2759"/>
<name>A0A162JLY2_9HYPO</name>
<evidence type="ECO:0000313" key="4">
    <source>
        <dbReference type="Proteomes" id="UP000076863"/>
    </source>
</evidence>
<gene>
    <name evidence="3" type="ORF">BBO_04309</name>
</gene>
<dbReference type="PANTHER" id="PTHR11695">
    <property type="entry name" value="ALCOHOL DEHYDROGENASE RELATED"/>
    <property type="match status" value="1"/>
</dbReference>
<dbReference type="Pfam" id="PF08240">
    <property type="entry name" value="ADH_N"/>
    <property type="match status" value="1"/>
</dbReference>
<dbReference type="SUPFAM" id="SSF51735">
    <property type="entry name" value="NAD(P)-binding Rossmann-fold domains"/>
    <property type="match status" value="1"/>
</dbReference>
<keyword evidence="4" id="KW-1185">Reference proteome</keyword>
<protein>
    <submittedName>
        <fullName evidence="3">Alcohol dehydrogenase superfamily, zinc-type</fullName>
    </submittedName>
</protein>
<evidence type="ECO:0000259" key="2">
    <source>
        <dbReference type="SMART" id="SM00829"/>
    </source>
</evidence>
<reference evidence="3 4" key="1">
    <citation type="journal article" date="2016" name="Genome Biol. Evol.">
        <title>Divergent and convergent evolution of fungal pathogenicity.</title>
        <authorList>
            <person name="Shang Y."/>
            <person name="Xiao G."/>
            <person name="Zheng P."/>
            <person name="Cen K."/>
            <person name="Zhan S."/>
            <person name="Wang C."/>
        </authorList>
    </citation>
    <scope>NUCLEOTIDE SEQUENCE [LARGE SCALE GENOMIC DNA]</scope>
    <source>
        <strain evidence="3 4">RCEF 3172</strain>
    </source>
</reference>
<dbReference type="SMART" id="SM00829">
    <property type="entry name" value="PKS_ER"/>
    <property type="match status" value="1"/>
</dbReference>
<dbReference type="InterPro" id="IPR020843">
    <property type="entry name" value="ER"/>
</dbReference>
<dbReference type="Gene3D" id="3.40.50.720">
    <property type="entry name" value="NAD(P)-binding Rossmann-like Domain"/>
    <property type="match status" value="1"/>
</dbReference>
<dbReference type="Proteomes" id="UP000076863">
    <property type="component" value="Unassembled WGS sequence"/>
</dbReference>
<dbReference type="Gene3D" id="3.90.180.10">
    <property type="entry name" value="Medium-chain alcohol dehydrogenases, catalytic domain"/>
    <property type="match status" value="1"/>
</dbReference>
<proteinExistence type="predicted"/>
<dbReference type="InterPro" id="IPR013154">
    <property type="entry name" value="ADH-like_N"/>
</dbReference>